<dbReference type="PANTHER" id="PTHR36761:SF2">
    <property type="entry name" value="ORF03 PROTEIN"/>
    <property type="match status" value="1"/>
</dbReference>
<protein>
    <submittedName>
        <fullName evidence="3">Uncharacterized protein</fullName>
    </submittedName>
</protein>
<dbReference type="Gene3D" id="1.25.40.10">
    <property type="entry name" value="Tetratricopeptide repeat domain"/>
    <property type="match status" value="1"/>
</dbReference>
<evidence type="ECO:0000313" key="4">
    <source>
        <dbReference type="Proteomes" id="UP001465755"/>
    </source>
</evidence>
<dbReference type="PANTHER" id="PTHR36761">
    <property type="entry name" value="ORF03 PROTEIN"/>
    <property type="match status" value="1"/>
</dbReference>
<proteinExistence type="predicted"/>
<evidence type="ECO:0000313" key="3">
    <source>
        <dbReference type="EMBL" id="KAK9807223.1"/>
    </source>
</evidence>
<name>A0AAW1PFE7_9CHLO</name>
<dbReference type="AlphaFoldDB" id="A0AAW1PFE7"/>
<dbReference type="InterPro" id="IPR011990">
    <property type="entry name" value="TPR-like_helical_dom_sf"/>
</dbReference>
<keyword evidence="4" id="KW-1185">Reference proteome</keyword>
<sequence length="307" mass="33385">MLSALPSAHSTASHCRFVLSTGSSTAQPLACARRASHDPGTELAGTCSPPHSRYSRTQAAPGDSVPSARLSSAARRYAEGIEAGLDPDDLVAQELGVSRAKDLSNHLSQYKDKVKAKLQATAQQVKEEEEFSHELFELGKKAYGRGQYDASSQLLVAALDATTGPFSRLAGDIQLWLGLAYQACGRDQECIQLYKNVEKHHPIKRIRKEAANLRFILEAPKLTRGPDERVTLPVMGSAVRQVTGHNKRNVRQSGGGGGLTKDRRPKTLEEQFWETYKPPDILPKNKYVIVASIVLAISLAVWSAASS</sequence>
<feature type="transmembrane region" description="Helical" evidence="2">
    <location>
        <begin position="287"/>
        <end position="305"/>
    </location>
</feature>
<accession>A0AAW1PFE7</accession>
<keyword evidence="2" id="KW-1133">Transmembrane helix</keyword>
<gene>
    <name evidence="3" type="ORF">WJX73_010665</name>
</gene>
<organism evidence="3 4">
    <name type="scientific">Symbiochloris irregularis</name>
    <dbReference type="NCBI Taxonomy" id="706552"/>
    <lineage>
        <taxon>Eukaryota</taxon>
        <taxon>Viridiplantae</taxon>
        <taxon>Chlorophyta</taxon>
        <taxon>core chlorophytes</taxon>
        <taxon>Trebouxiophyceae</taxon>
        <taxon>Trebouxiales</taxon>
        <taxon>Trebouxiaceae</taxon>
        <taxon>Symbiochloris</taxon>
    </lineage>
</organism>
<dbReference type="EMBL" id="JALJOQ010000033">
    <property type="protein sequence ID" value="KAK9807223.1"/>
    <property type="molecule type" value="Genomic_DNA"/>
</dbReference>
<comment type="caution">
    <text evidence="3">The sequence shown here is derived from an EMBL/GenBank/DDBJ whole genome shotgun (WGS) entry which is preliminary data.</text>
</comment>
<dbReference type="Proteomes" id="UP001465755">
    <property type="component" value="Unassembled WGS sequence"/>
</dbReference>
<reference evidence="3 4" key="1">
    <citation type="journal article" date="2024" name="Nat. Commun.">
        <title>Phylogenomics reveals the evolutionary origins of lichenization in chlorophyte algae.</title>
        <authorList>
            <person name="Puginier C."/>
            <person name="Libourel C."/>
            <person name="Otte J."/>
            <person name="Skaloud P."/>
            <person name="Haon M."/>
            <person name="Grisel S."/>
            <person name="Petersen M."/>
            <person name="Berrin J.G."/>
            <person name="Delaux P.M."/>
            <person name="Dal Grande F."/>
            <person name="Keller J."/>
        </authorList>
    </citation>
    <scope>NUCLEOTIDE SEQUENCE [LARGE SCALE GENOMIC DNA]</scope>
    <source>
        <strain evidence="3 4">SAG 2036</strain>
    </source>
</reference>
<evidence type="ECO:0000256" key="2">
    <source>
        <dbReference type="SAM" id="Phobius"/>
    </source>
</evidence>
<keyword evidence="2" id="KW-0472">Membrane</keyword>
<keyword evidence="2" id="KW-0812">Transmembrane</keyword>
<evidence type="ECO:0000256" key="1">
    <source>
        <dbReference type="SAM" id="MobiDB-lite"/>
    </source>
</evidence>
<feature type="region of interest" description="Disordered" evidence="1">
    <location>
        <begin position="33"/>
        <end position="68"/>
    </location>
</feature>
<dbReference type="SUPFAM" id="SSF48452">
    <property type="entry name" value="TPR-like"/>
    <property type="match status" value="1"/>
</dbReference>